<evidence type="ECO:0000256" key="5">
    <source>
        <dbReference type="ARBA" id="ARBA00023125"/>
    </source>
</evidence>
<proteinExistence type="predicted"/>
<dbReference type="PANTHER" id="PTHR31089:SF22">
    <property type="entry name" value="CYCLIC DOF FACTOR 4"/>
    <property type="match status" value="1"/>
</dbReference>
<evidence type="ECO:0000313" key="11">
    <source>
        <dbReference type="EnsemblPlants" id="AUR62032799-RA:cds"/>
    </source>
</evidence>
<evidence type="ECO:0000256" key="2">
    <source>
        <dbReference type="ARBA" id="ARBA00022771"/>
    </source>
</evidence>
<dbReference type="GO" id="GO:0003677">
    <property type="term" value="F:DNA binding"/>
    <property type="evidence" value="ECO:0007669"/>
    <property type="project" value="UniProtKB-UniRule"/>
</dbReference>
<keyword evidence="1" id="KW-0479">Metal-binding</keyword>
<keyword evidence="4" id="KW-0805">Transcription regulation</keyword>
<dbReference type="PROSITE" id="PS50884">
    <property type="entry name" value="ZF_DOF_2"/>
    <property type="match status" value="1"/>
</dbReference>
<feature type="region of interest" description="Disordered" evidence="9">
    <location>
        <begin position="76"/>
        <end position="139"/>
    </location>
</feature>
<reference evidence="11" key="1">
    <citation type="journal article" date="2017" name="Nature">
        <title>The genome of Chenopodium quinoa.</title>
        <authorList>
            <person name="Jarvis D.E."/>
            <person name="Ho Y.S."/>
            <person name="Lightfoot D.J."/>
            <person name="Schmoeckel S.M."/>
            <person name="Li B."/>
            <person name="Borm T.J.A."/>
            <person name="Ohyanagi H."/>
            <person name="Mineta K."/>
            <person name="Michell C.T."/>
            <person name="Saber N."/>
            <person name="Kharbatia N.M."/>
            <person name="Rupper R.R."/>
            <person name="Sharp A.R."/>
            <person name="Dally N."/>
            <person name="Boughton B.A."/>
            <person name="Woo Y.H."/>
            <person name="Gao G."/>
            <person name="Schijlen E.G.W.M."/>
            <person name="Guo X."/>
            <person name="Momin A.A."/>
            <person name="Negrao S."/>
            <person name="Al-Babili S."/>
            <person name="Gehring C."/>
            <person name="Roessner U."/>
            <person name="Jung C."/>
            <person name="Murphy K."/>
            <person name="Arold S.T."/>
            <person name="Gojobori T."/>
            <person name="van der Linden C.G."/>
            <person name="van Loo E.N."/>
            <person name="Jellen E.N."/>
            <person name="Maughan P.J."/>
            <person name="Tester M."/>
        </authorList>
    </citation>
    <scope>NUCLEOTIDE SEQUENCE [LARGE SCALE GENOMIC DNA]</scope>
    <source>
        <strain evidence="11">cv. PI 614886</strain>
    </source>
</reference>
<dbReference type="PANTHER" id="PTHR31089">
    <property type="entry name" value="CYCLIC DOF FACTOR 2"/>
    <property type="match status" value="1"/>
</dbReference>
<evidence type="ECO:0000256" key="9">
    <source>
        <dbReference type="SAM" id="MobiDB-lite"/>
    </source>
</evidence>
<evidence type="ECO:0000259" key="10">
    <source>
        <dbReference type="PROSITE" id="PS50884"/>
    </source>
</evidence>
<organism evidence="11 12">
    <name type="scientific">Chenopodium quinoa</name>
    <name type="common">Quinoa</name>
    <dbReference type="NCBI Taxonomy" id="63459"/>
    <lineage>
        <taxon>Eukaryota</taxon>
        <taxon>Viridiplantae</taxon>
        <taxon>Streptophyta</taxon>
        <taxon>Embryophyta</taxon>
        <taxon>Tracheophyta</taxon>
        <taxon>Spermatophyta</taxon>
        <taxon>Magnoliopsida</taxon>
        <taxon>eudicotyledons</taxon>
        <taxon>Gunneridae</taxon>
        <taxon>Pentapetalae</taxon>
        <taxon>Caryophyllales</taxon>
        <taxon>Chenopodiaceae</taxon>
        <taxon>Chenopodioideae</taxon>
        <taxon>Atripliceae</taxon>
        <taxon>Chenopodium</taxon>
    </lineage>
</organism>
<dbReference type="Gramene" id="AUR62032799-RA">
    <property type="protein sequence ID" value="AUR62032799-RA:cds"/>
    <property type="gene ID" value="AUR62032799"/>
</dbReference>
<keyword evidence="3" id="KW-0862">Zinc</keyword>
<dbReference type="GO" id="GO:0005634">
    <property type="term" value="C:nucleus"/>
    <property type="evidence" value="ECO:0007669"/>
    <property type="project" value="UniProtKB-SubCell"/>
</dbReference>
<dbReference type="AlphaFoldDB" id="A0A803MNE8"/>
<evidence type="ECO:0000256" key="1">
    <source>
        <dbReference type="ARBA" id="ARBA00022723"/>
    </source>
</evidence>
<protein>
    <recommendedName>
        <fullName evidence="10">Dof-type domain-containing protein</fullName>
    </recommendedName>
</protein>
<dbReference type="Proteomes" id="UP000596660">
    <property type="component" value="Unplaced"/>
</dbReference>
<dbReference type="PROSITE" id="PS01361">
    <property type="entry name" value="ZF_DOF_1"/>
    <property type="match status" value="1"/>
</dbReference>
<feature type="compositionally biased region" description="Low complexity" evidence="9">
    <location>
        <begin position="119"/>
        <end position="134"/>
    </location>
</feature>
<dbReference type="InterPro" id="IPR045174">
    <property type="entry name" value="Dof"/>
</dbReference>
<sequence length="431" mass="47421">MSENYDDFSIKLFGKTIQVGSNINEDFVGASVFEPSSAAADRDDFEYDCESTCDQNLLCSKQDKIRGYEENITKEANETKREEELSCTSVLDEPKTPTTPSTDTEKPKTCTIPKKNQDQSDQASSNNSESNDQNPLKKPDKIVPCARCSSMDTKFCYYNNYNVNQPRHFCKSCQRYWTAGGSMRNVPVGAGRRKNKNPAASHHRHLVIPGASEGLIHQVMRPDGTVLAFGMDSHLNHSKDSQNFISNGFFRSESENKNSVSFSNPNLISMKEANGNGGTIESPQPVPCFPYSWNPVSWQSGFPVSFYSTSSPQWGDSIAAGPCNLQWIPTQSLNSDQTRKSRVVMPKTLKISDPVEASKSSIWSALGVKNNNHNASSSIGRVAFFGGLQRAKDVNNYEMNNNASGVEASSLALQANPAAFSRSLACHEVAQ</sequence>
<evidence type="ECO:0000256" key="8">
    <source>
        <dbReference type="PROSITE-ProRule" id="PRU00071"/>
    </source>
</evidence>
<keyword evidence="5 8" id="KW-0238">DNA-binding</keyword>
<dbReference type="Pfam" id="PF02701">
    <property type="entry name" value="Zn_ribbon_Dof"/>
    <property type="match status" value="1"/>
</dbReference>
<feature type="domain" description="Dof-type" evidence="10">
    <location>
        <begin position="143"/>
        <end position="197"/>
    </location>
</feature>
<dbReference type="EnsemblPlants" id="AUR62032799-RA">
    <property type="protein sequence ID" value="AUR62032799-RA:cds"/>
    <property type="gene ID" value="AUR62032799"/>
</dbReference>
<evidence type="ECO:0000256" key="3">
    <source>
        <dbReference type="ARBA" id="ARBA00022833"/>
    </source>
</evidence>
<keyword evidence="6" id="KW-0804">Transcription</keyword>
<dbReference type="InterPro" id="IPR003851">
    <property type="entry name" value="Znf_Dof"/>
</dbReference>
<name>A0A803MNE8_CHEQI</name>
<keyword evidence="12" id="KW-1185">Reference proteome</keyword>
<evidence type="ECO:0000256" key="6">
    <source>
        <dbReference type="ARBA" id="ARBA00023163"/>
    </source>
</evidence>
<reference evidence="11" key="2">
    <citation type="submission" date="2021-03" db="UniProtKB">
        <authorList>
            <consortium name="EnsemblPlants"/>
        </authorList>
    </citation>
    <scope>IDENTIFICATION</scope>
</reference>
<evidence type="ECO:0000256" key="4">
    <source>
        <dbReference type="ARBA" id="ARBA00023015"/>
    </source>
</evidence>
<evidence type="ECO:0000313" key="12">
    <source>
        <dbReference type="Proteomes" id="UP000596660"/>
    </source>
</evidence>
<keyword evidence="7 8" id="KW-0539">Nucleus</keyword>
<keyword evidence="2 8" id="KW-0863">Zinc-finger</keyword>
<comment type="subcellular location">
    <subcellularLocation>
        <location evidence="8">Nucleus</location>
    </subcellularLocation>
</comment>
<dbReference type="GO" id="GO:0003700">
    <property type="term" value="F:DNA-binding transcription factor activity"/>
    <property type="evidence" value="ECO:0007669"/>
    <property type="project" value="InterPro"/>
</dbReference>
<dbReference type="GO" id="GO:0008270">
    <property type="term" value="F:zinc ion binding"/>
    <property type="evidence" value="ECO:0007669"/>
    <property type="project" value="UniProtKB-KW"/>
</dbReference>
<accession>A0A803MNE8</accession>
<evidence type="ECO:0000256" key="7">
    <source>
        <dbReference type="ARBA" id="ARBA00023242"/>
    </source>
</evidence>